<proteinExistence type="predicted"/>
<feature type="site" description="Interaction with DNA" evidence="3">
    <location>
        <position position="482"/>
    </location>
</feature>
<evidence type="ECO:0000256" key="3">
    <source>
        <dbReference type="PIRSR" id="PIRSR610347-3"/>
    </source>
</evidence>
<dbReference type="OrthoDB" id="47785at2759"/>
<feature type="active site" description="Proton donor/acceptor" evidence="1">
    <location>
        <position position="451"/>
    </location>
</feature>
<evidence type="ECO:0000313" key="7">
    <source>
        <dbReference type="Proteomes" id="UP000811619"/>
    </source>
</evidence>
<dbReference type="GO" id="GO:0006281">
    <property type="term" value="P:DNA repair"/>
    <property type="evidence" value="ECO:0007669"/>
    <property type="project" value="InterPro"/>
</dbReference>
<evidence type="ECO:0000256" key="2">
    <source>
        <dbReference type="PIRSR" id="PIRSR610347-2"/>
    </source>
</evidence>
<feature type="compositionally biased region" description="Acidic residues" evidence="4">
    <location>
        <begin position="1"/>
        <end position="11"/>
    </location>
</feature>
<dbReference type="GO" id="GO:0017005">
    <property type="term" value="F:3'-tyrosyl-DNA phosphodiesterase activity"/>
    <property type="evidence" value="ECO:0007669"/>
    <property type="project" value="TreeGrafter"/>
</dbReference>
<dbReference type="Proteomes" id="UP000811619">
    <property type="component" value="Unassembled WGS sequence"/>
</dbReference>
<feature type="compositionally biased region" description="Gly residues" evidence="4">
    <location>
        <begin position="39"/>
        <end position="49"/>
    </location>
</feature>
<name>A0A8K0J8E4_9HYPO</name>
<evidence type="ECO:0000259" key="5">
    <source>
        <dbReference type="PROSITE" id="PS50035"/>
    </source>
</evidence>
<dbReference type="SUPFAM" id="SSF56024">
    <property type="entry name" value="Phospholipase D/nuclease"/>
    <property type="match status" value="2"/>
</dbReference>
<dbReference type="InterPro" id="IPR010347">
    <property type="entry name" value="Tdp1"/>
</dbReference>
<dbReference type="CDD" id="cd09122">
    <property type="entry name" value="PLDc_Tdp1_1"/>
    <property type="match status" value="1"/>
</dbReference>
<feature type="region of interest" description="Disordered" evidence="4">
    <location>
        <begin position="86"/>
        <end position="125"/>
    </location>
</feature>
<comment type="caution">
    <text evidence="6">The sequence shown here is derived from an EMBL/GenBank/DDBJ whole genome shotgun (WGS) entry which is preliminary data.</text>
</comment>
<protein>
    <recommendedName>
        <fullName evidence="5">PLD phosphodiesterase domain-containing protein</fullName>
    </recommendedName>
</protein>
<feature type="active site" description="Nucleophile" evidence="1">
    <location>
        <position position="219"/>
    </location>
</feature>
<evidence type="ECO:0000313" key="6">
    <source>
        <dbReference type="EMBL" id="KAG5925566.1"/>
    </source>
</evidence>
<evidence type="ECO:0000256" key="4">
    <source>
        <dbReference type="SAM" id="MobiDB-lite"/>
    </source>
</evidence>
<reference evidence="6" key="1">
    <citation type="journal article" date="2020" name="bioRxiv">
        <title>Whole genome comparisons of ergot fungi reveals the divergence and evolution of species within the genus Claviceps are the result of varying mechanisms driving genome evolution and host range expansion.</title>
        <authorList>
            <person name="Wyka S.A."/>
            <person name="Mondo S.J."/>
            <person name="Liu M."/>
            <person name="Dettman J."/>
            <person name="Nalam V."/>
            <person name="Broders K.D."/>
        </authorList>
    </citation>
    <scope>NUCLEOTIDE SEQUENCE</scope>
    <source>
        <strain evidence="6">CCC 489</strain>
    </source>
</reference>
<dbReference type="GO" id="GO:0003690">
    <property type="term" value="F:double-stranded DNA binding"/>
    <property type="evidence" value="ECO:0007669"/>
    <property type="project" value="TreeGrafter"/>
</dbReference>
<accession>A0A8K0J8E4</accession>
<dbReference type="Gene3D" id="3.30.870.10">
    <property type="entry name" value="Endonuclease Chain A"/>
    <property type="match status" value="2"/>
</dbReference>
<dbReference type="EMBL" id="SRPY01000359">
    <property type="protein sequence ID" value="KAG5925566.1"/>
    <property type="molecule type" value="Genomic_DNA"/>
</dbReference>
<dbReference type="AlphaFoldDB" id="A0A8K0J8E4"/>
<dbReference type="GO" id="GO:0005634">
    <property type="term" value="C:nucleus"/>
    <property type="evidence" value="ECO:0007669"/>
    <property type="project" value="InterPro"/>
</dbReference>
<keyword evidence="7" id="KW-1185">Reference proteome</keyword>
<gene>
    <name evidence="6" type="ORF">E4U42_004168</name>
</gene>
<feature type="binding site" evidence="2">
    <location>
        <position position="221"/>
    </location>
    <ligand>
        <name>substrate</name>
    </ligand>
</feature>
<dbReference type="InterPro" id="IPR003903">
    <property type="entry name" value="UIM_dom"/>
</dbReference>
<dbReference type="PROSITE" id="PS50035">
    <property type="entry name" value="PLD"/>
    <property type="match status" value="1"/>
</dbReference>
<dbReference type="Pfam" id="PF02809">
    <property type="entry name" value="UIM"/>
    <property type="match status" value="1"/>
</dbReference>
<sequence length="558" mass="61284">MVSQDESEDEDLKYAIALSLQQRPRTEQQEEGEEEGKGGEGGGGGGQGRQGEDGVSEPVHPGVGDASFTLLSLNRKRMEDERLARLAAKRTRSDSRDDDVEEIPAPKRGRKSPANHQNDHAPIPYPNGVVKRTWARGYETSEDVIHIDEILQKDKLLLAIFSSFQWNESWLLGKINLSQTKVLLAAFAANDAQKELMRQNAPDNVRFCFPPMHGYHCMHSKLQILKFPNYLRIVIPTGNLVPYDWGETGLMENMVFLIDLPLSSREDNKPPQMTLFQSHLQQYLHAMGVGAEMIASLSKYDFAKTADLGFVYSIPGRHLTSSPSPVGFAGLATTVAALGLASHQPIQVDYACASLGALKYDFLKSIYSACQGSINLGAATGTKSGKDDVDALQLQENFRIYFPSNDTVVSSRGGERAAGTICFQENWWKAPTFPKELMRDCVNTRDGLLMHSKLILVRQAGTSATGAEKKVAWAYIGSANLSESAWGSVVRGKAAGEGKILCRNWECGVVVPVRTASQQNSPSDMGIFSGTVPVPMQVPGRQYSPNEQPWFFRGSRIG</sequence>
<dbReference type="Pfam" id="PF06087">
    <property type="entry name" value="Tyr-DNA_phospho"/>
    <property type="match status" value="1"/>
</dbReference>
<feature type="binding site" evidence="2">
    <location>
        <position position="453"/>
    </location>
    <ligand>
        <name>substrate</name>
    </ligand>
</feature>
<dbReference type="GO" id="GO:0003697">
    <property type="term" value="F:single-stranded DNA binding"/>
    <property type="evidence" value="ECO:0007669"/>
    <property type="project" value="TreeGrafter"/>
</dbReference>
<feature type="region of interest" description="Disordered" evidence="4">
    <location>
        <begin position="1"/>
        <end position="66"/>
    </location>
</feature>
<dbReference type="InterPro" id="IPR001736">
    <property type="entry name" value="PLipase_D/transphosphatidylase"/>
</dbReference>
<dbReference type="PANTHER" id="PTHR12415">
    <property type="entry name" value="TYROSYL-DNA PHOSPHODIESTERASE 1"/>
    <property type="match status" value="1"/>
</dbReference>
<feature type="domain" description="PLD phosphodiesterase" evidence="5">
    <location>
        <begin position="446"/>
        <end position="485"/>
    </location>
</feature>
<evidence type="ECO:0000256" key="1">
    <source>
        <dbReference type="PIRSR" id="PIRSR610347-1"/>
    </source>
</evidence>
<organism evidence="6 7">
    <name type="scientific">Claviceps africana</name>
    <dbReference type="NCBI Taxonomy" id="83212"/>
    <lineage>
        <taxon>Eukaryota</taxon>
        <taxon>Fungi</taxon>
        <taxon>Dikarya</taxon>
        <taxon>Ascomycota</taxon>
        <taxon>Pezizomycotina</taxon>
        <taxon>Sordariomycetes</taxon>
        <taxon>Hypocreomycetidae</taxon>
        <taxon>Hypocreales</taxon>
        <taxon>Clavicipitaceae</taxon>
        <taxon>Claviceps</taxon>
    </lineage>
</organism>
<dbReference type="PANTHER" id="PTHR12415:SF4">
    <property type="entry name" value="TYROSYL-DNA PHOSPHODIESTERASE DOMAIN-CONTAINING PROTEIN"/>
    <property type="match status" value="1"/>
</dbReference>